<evidence type="ECO:0000313" key="2">
    <source>
        <dbReference type="EMBL" id="MEA5359816.1"/>
    </source>
</evidence>
<feature type="region of interest" description="Disordered" evidence="1">
    <location>
        <begin position="24"/>
        <end position="79"/>
    </location>
</feature>
<reference evidence="2 3" key="1">
    <citation type="submission" date="2023-12" db="EMBL/GenBank/DDBJ databases">
        <title>Amycolatopsis sp. V23-08.</title>
        <authorList>
            <person name="Somphong A."/>
        </authorList>
    </citation>
    <scope>NUCLEOTIDE SEQUENCE [LARGE SCALE GENOMIC DNA]</scope>
    <source>
        <strain evidence="2 3">V23-08</strain>
    </source>
</reference>
<dbReference type="Proteomes" id="UP001304298">
    <property type="component" value="Unassembled WGS sequence"/>
</dbReference>
<evidence type="ECO:0000256" key="1">
    <source>
        <dbReference type="SAM" id="MobiDB-lite"/>
    </source>
</evidence>
<dbReference type="EMBL" id="JAYFSI010000001">
    <property type="protein sequence ID" value="MEA5359816.1"/>
    <property type="molecule type" value="Genomic_DNA"/>
</dbReference>
<gene>
    <name evidence="2" type="ORF">VA596_09725</name>
</gene>
<comment type="caution">
    <text evidence="2">The sequence shown here is derived from an EMBL/GenBank/DDBJ whole genome shotgun (WGS) entry which is preliminary data.</text>
</comment>
<sequence>MLGVDLRRAEEGRLGDVRALVKPPEESLKARRIPLEVDPPRDGPDMRRHLVQPGNKRPSLRREVGQLGPPEPKRPVERPDQLVPRIGMDGEGAVIGHTGVELVAPEKRLPPNLLVPPLPTFGTLPPRVDKGVLNPPNPTGIVGMKVLVGEVRLADVLLAVLLGGMRVGRVLASVLGGYLLSGRLLSRQVLTRNRLSGPVGRRPVLLSRVVGRGWLLGGRSLAHPVRSRVIGRRLSDVFP</sequence>
<feature type="compositionally biased region" description="Basic and acidic residues" evidence="1">
    <location>
        <begin position="24"/>
        <end position="48"/>
    </location>
</feature>
<name>A0ABU5R0V8_9PSEU</name>
<proteinExistence type="predicted"/>
<organism evidence="2 3">
    <name type="scientific">Amycolatopsis heterodermiae</name>
    <dbReference type="NCBI Taxonomy" id="3110235"/>
    <lineage>
        <taxon>Bacteria</taxon>
        <taxon>Bacillati</taxon>
        <taxon>Actinomycetota</taxon>
        <taxon>Actinomycetes</taxon>
        <taxon>Pseudonocardiales</taxon>
        <taxon>Pseudonocardiaceae</taxon>
        <taxon>Amycolatopsis</taxon>
    </lineage>
</organism>
<evidence type="ECO:0000313" key="3">
    <source>
        <dbReference type="Proteomes" id="UP001304298"/>
    </source>
</evidence>
<dbReference type="RefSeq" id="WP_323325215.1">
    <property type="nucleotide sequence ID" value="NZ_JAYFSI010000001.1"/>
</dbReference>
<keyword evidence="3" id="KW-1185">Reference proteome</keyword>
<protein>
    <submittedName>
        <fullName evidence="2">Uncharacterized protein</fullName>
    </submittedName>
</protein>
<accession>A0ABU5R0V8</accession>